<proteinExistence type="predicted"/>
<protein>
    <submittedName>
        <fullName evidence="1">Uncharacterized protein</fullName>
    </submittedName>
</protein>
<evidence type="ECO:0000313" key="2">
    <source>
        <dbReference type="Proteomes" id="UP000299102"/>
    </source>
</evidence>
<organism evidence="1 2">
    <name type="scientific">Eumeta variegata</name>
    <name type="common">Bagworm moth</name>
    <name type="synonym">Eumeta japonica</name>
    <dbReference type="NCBI Taxonomy" id="151549"/>
    <lineage>
        <taxon>Eukaryota</taxon>
        <taxon>Metazoa</taxon>
        <taxon>Ecdysozoa</taxon>
        <taxon>Arthropoda</taxon>
        <taxon>Hexapoda</taxon>
        <taxon>Insecta</taxon>
        <taxon>Pterygota</taxon>
        <taxon>Neoptera</taxon>
        <taxon>Endopterygota</taxon>
        <taxon>Lepidoptera</taxon>
        <taxon>Glossata</taxon>
        <taxon>Ditrysia</taxon>
        <taxon>Tineoidea</taxon>
        <taxon>Psychidae</taxon>
        <taxon>Oiketicinae</taxon>
        <taxon>Eumeta</taxon>
    </lineage>
</organism>
<name>A0A4C1XU04_EUMVA</name>
<gene>
    <name evidence="1" type="ORF">EVAR_49360_1</name>
</gene>
<dbReference type="EMBL" id="BGZK01000984">
    <property type="protein sequence ID" value="GBP67466.1"/>
    <property type="molecule type" value="Genomic_DNA"/>
</dbReference>
<sequence>MTKNRRGALAPNEPGAPRRLARFRSVAFEGLIECPVVTSSRGPYRDQPRQHRFVFFVLVVVSKEERYASVEVKDDDSCGFPTIATL</sequence>
<evidence type="ECO:0000313" key="1">
    <source>
        <dbReference type="EMBL" id="GBP67466.1"/>
    </source>
</evidence>
<reference evidence="1 2" key="1">
    <citation type="journal article" date="2019" name="Commun. Biol.">
        <title>The bagworm genome reveals a unique fibroin gene that provides high tensile strength.</title>
        <authorList>
            <person name="Kono N."/>
            <person name="Nakamura H."/>
            <person name="Ohtoshi R."/>
            <person name="Tomita M."/>
            <person name="Numata K."/>
            <person name="Arakawa K."/>
        </authorList>
    </citation>
    <scope>NUCLEOTIDE SEQUENCE [LARGE SCALE GENOMIC DNA]</scope>
</reference>
<dbReference type="AlphaFoldDB" id="A0A4C1XU04"/>
<keyword evidence="2" id="KW-1185">Reference proteome</keyword>
<comment type="caution">
    <text evidence="1">The sequence shown here is derived from an EMBL/GenBank/DDBJ whole genome shotgun (WGS) entry which is preliminary data.</text>
</comment>
<dbReference type="Proteomes" id="UP000299102">
    <property type="component" value="Unassembled WGS sequence"/>
</dbReference>
<accession>A0A4C1XU04</accession>